<sequence length="279" mass="32071">MCGSWDALFRRNYDFKSSKFTTLAKLAISRIAILKNKHQVRYSQAKSDVIQLLNLGHHEGALLRVEHVIKHRNMMDVFSMIEDYCHFLIERTMILLKNKECPDELKEAVASLIFTSSRYCGFPELHEIRRIFVSRFGEEFASQAIELHNNCGVNPQIIDKLSEQHASLERKIQVLKDIAALDGIALHLERTPTVMTMDNSNIIQLQKQHLYPRSVEEFEPDASPSDLTKTRNNYRDAADAAQDAYQSALYAMAAARAAFELAKYESQNYDQDFLDDTHQ</sequence>
<dbReference type="Pfam" id="PF03398">
    <property type="entry name" value="Ist1"/>
    <property type="match status" value="1"/>
</dbReference>
<dbReference type="Proteomes" id="UP001159364">
    <property type="component" value="Linkage Group LG11"/>
</dbReference>
<accession>A0AAV8SIL5</accession>
<dbReference type="EMBL" id="JAIWQS010000011">
    <property type="protein sequence ID" value="KAJ8751898.1"/>
    <property type="molecule type" value="Genomic_DNA"/>
</dbReference>
<evidence type="ECO:0008006" key="4">
    <source>
        <dbReference type="Google" id="ProtNLM"/>
    </source>
</evidence>
<dbReference type="PANTHER" id="PTHR12161:SF65">
    <property type="entry name" value="IST1-LIKE PROTEIN"/>
    <property type="match status" value="1"/>
</dbReference>
<evidence type="ECO:0000256" key="1">
    <source>
        <dbReference type="ARBA" id="ARBA00005536"/>
    </source>
</evidence>
<proteinExistence type="inferred from homology"/>
<name>A0AAV8SIL5_9ROSI</name>
<dbReference type="FunFam" id="1.20.1260.60:FF:000002">
    <property type="entry name" value="Vacuolar protein sorting-associated protein IST1"/>
    <property type="match status" value="1"/>
</dbReference>
<dbReference type="PANTHER" id="PTHR12161">
    <property type="entry name" value="IST1 FAMILY MEMBER"/>
    <property type="match status" value="1"/>
</dbReference>
<dbReference type="InterPro" id="IPR005061">
    <property type="entry name" value="Ist1"/>
</dbReference>
<dbReference type="InterPro" id="IPR042277">
    <property type="entry name" value="IST1-like"/>
</dbReference>
<gene>
    <name evidence="2" type="ORF">K2173_026111</name>
</gene>
<dbReference type="Gene3D" id="1.20.1260.60">
    <property type="entry name" value="Vacuolar protein sorting-associated protein Ist1"/>
    <property type="match status" value="1"/>
</dbReference>
<dbReference type="GO" id="GO:0015031">
    <property type="term" value="P:protein transport"/>
    <property type="evidence" value="ECO:0007669"/>
    <property type="project" value="InterPro"/>
</dbReference>
<organism evidence="2 3">
    <name type="scientific">Erythroxylum novogranatense</name>
    <dbReference type="NCBI Taxonomy" id="1862640"/>
    <lineage>
        <taxon>Eukaryota</taxon>
        <taxon>Viridiplantae</taxon>
        <taxon>Streptophyta</taxon>
        <taxon>Embryophyta</taxon>
        <taxon>Tracheophyta</taxon>
        <taxon>Spermatophyta</taxon>
        <taxon>Magnoliopsida</taxon>
        <taxon>eudicotyledons</taxon>
        <taxon>Gunneridae</taxon>
        <taxon>Pentapetalae</taxon>
        <taxon>rosids</taxon>
        <taxon>fabids</taxon>
        <taxon>Malpighiales</taxon>
        <taxon>Erythroxylaceae</taxon>
        <taxon>Erythroxylum</taxon>
    </lineage>
</organism>
<comment type="caution">
    <text evidence="2">The sequence shown here is derived from an EMBL/GenBank/DDBJ whole genome shotgun (WGS) entry which is preliminary data.</text>
</comment>
<comment type="similarity">
    <text evidence="1">Belongs to the IST1 family.</text>
</comment>
<protein>
    <recommendedName>
        <fullName evidence="4">IST1-like protein</fullName>
    </recommendedName>
</protein>
<evidence type="ECO:0000313" key="2">
    <source>
        <dbReference type="EMBL" id="KAJ8751898.1"/>
    </source>
</evidence>
<evidence type="ECO:0000313" key="3">
    <source>
        <dbReference type="Proteomes" id="UP001159364"/>
    </source>
</evidence>
<keyword evidence="3" id="KW-1185">Reference proteome</keyword>
<dbReference type="AlphaFoldDB" id="A0AAV8SIL5"/>
<reference evidence="2 3" key="1">
    <citation type="submission" date="2021-09" db="EMBL/GenBank/DDBJ databases">
        <title>Genomic insights and catalytic innovation underlie evolution of tropane alkaloids biosynthesis.</title>
        <authorList>
            <person name="Wang Y.-J."/>
            <person name="Tian T."/>
            <person name="Huang J.-P."/>
            <person name="Huang S.-X."/>
        </authorList>
    </citation>
    <scope>NUCLEOTIDE SEQUENCE [LARGE SCALE GENOMIC DNA]</scope>
    <source>
        <strain evidence="2">KIB-2018</strain>
        <tissue evidence="2">Leaf</tissue>
    </source>
</reference>